<evidence type="ECO:0000256" key="1">
    <source>
        <dbReference type="SAM" id="Phobius"/>
    </source>
</evidence>
<gene>
    <name evidence="2" type="ORF">B7P33_04350</name>
</gene>
<dbReference type="AlphaFoldDB" id="A0A2A4GEV0"/>
<keyword evidence="1" id="KW-0812">Transmembrane</keyword>
<keyword evidence="1" id="KW-0472">Membrane</keyword>
<protein>
    <submittedName>
        <fullName evidence="2">Uncharacterized protein</fullName>
    </submittedName>
</protein>
<dbReference type="Proteomes" id="UP000219559">
    <property type="component" value="Unassembled WGS sequence"/>
</dbReference>
<accession>A0A2A4GEV0</accession>
<organism evidence="2 3">
    <name type="scientific">Sediminicola luteus</name>
    <dbReference type="NCBI Taxonomy" id="319238"/>
    <lineage>
        <taxon>Bacteria</taxon>
        <taxon>Pseudomonadati</taxon>
        <taxon>Bacteroidota</taxon>
        <taxon>Flavobacteriia</taxon>
        <taxon>Flavobacteriales</taxon>
        <taxon>Flavobacteriaceae</taxon>
        <taxon>Sediminicola</taxon>
    </lineage>
</organism>
<name>A0A2A4GEV0_9FLAO</name>
<reference evidence="2 3" key="1">
    <citation type="submission" date="2017-04" db="EMBL/GenBank/DDBJ databases">
        <title>A new member of the family Flavobacteriaceae isolated from ascidians.</title>
        <authorList>
            <person name="Chen L."/>
        </authorList>
    </citation>
    <scope>NUCLEOTIDE SEQUENCE [LARGE SCALE GENOMIC DNA]</scope>
    <source>
        <strain evidence="2 3">HQA918</strain>
    </source>
</reference>
<proteinExistence type="predicted"/>
<comment type="caution">
    <text evidence="2">The sequence shown here is derived from an EMBL/GenBank/DDBJ whole genome shotgun (WGS) entry which is preliminary data.</text>
</comment>
<keyword evidence="3" id="KW-1185">Reference proteome</keyword>
<evidence type="ECO:0000313" key="3">
    <source>
        <dbReference type="Proteomes" id="UP000219559"/>
    </source>
</evidence>
<evidence type="ECO:0000313" key="2">
    <source>
        <dbReference type="EMBL" id="PCE66534.1"/>
    </source>
</evidence>
<feature type="transmembrane region" description="Helical" evidence="1">
    <location>
        <begin position="32"/>
        <end position="52"/>
    </location>
</feature>
<sequence>MVKRNLSSVLIILAMLLHVLNFDFSTFSWQSKSTWFFLAALILIVASAWGIFKNEKEQK</sequence>
<keyword evidence="1" id="KW-1133">Transmembrane helix</keyword>
<dbReference type="EMBL" id="NBWU01000001">
    <property type="protein sequence ID" value="PCE66534.1"/>
    <property type="molecule type" value="Genomic_DNA"/>
</dbReference>